<reference evidence="2 3" key="2">
    <citation type="journal article" date="2019" name="G3 (Bethesda)">
        <title>Hybrid Assembly of the Genome of the Entomopathogenic Nematode Steinernema carpocapsae Identifies the X-Chromosome.</title>
        <authorList>
            <person name="Serra L."/>
            <person name="Macchietto M."/>
            <person name="Macias-Munoz A."/>
            <person name="McGill C.J."/>
            <person name="Rodriguez I.M."/>
            <person name="Rodriguez B."/>
            <person name="Murad R."/>
            <person name="Mortazavi A."/>
        </authorList>
    </citation>
    <scope>NUCLEOTIDE SEQUENCE [LARGE SCALE GENOMIC DNA]</scope>
    <source>
        <strain evidence="2 3">ALL</strain>
    </source>
</reference>
<dbReference type="AlphaFoldDB" id="A0A4U5ML08"/>
<organism evidence="2 3">
    <name type="scientific">Steinernema carpocapsae</name>
    <name type="common">Entomopathogenic nematode</name>
    <dbReference type="NCBI Taxonomy" id="34508"/>
    <lineage>
        <taxon>Eukaryota</taxon>
        <taxon>Metazoa</taxon>
        <taxon>Ecdysozoa</taxon>
        <taxon>Nematoda</taxon>
        <taxon>Chromadorea</taxon>
        <taxon>Rhabditida</taxon>
        <taxon>Tylenchina</taxon>
        <taxon>Panagrolaimomorpha</taxon>
        <taxon>Strongyloidoidea</taxon>
        <taxon>Steinernematidae</taxon>
        <taxon>Steinernema</taxon>
    </lineage>
</organism>
<dbReference type="OrthoDB" id="5829808at2759"/>
<evidence type="ECO:0000256" key="1">
    <source>
        <dbReference type="SAM" id="SignalP"/>
    </source>
</evidence>
<proteinExistence type="predicted"/>
<keyword evidence="3" id="KW-1185">Reference proteome</keyword>
<dbReference type="Proteomes" id="UP000298663">
    <property type="component" value="Unassembled WGS sequence"/>
</dbReference>
<name>A0A4U5ML08_STECR</name>
<keyword evidence="1" id="KW-0732">Signal</keyword>
<feature type="chain" id="PRO_5020646423" evidence="1">
    <location>
        <begin position="24"/>
        <end position="266"/>
    </location>
</feature>
<protein>
    <submittedName>
        <fullName evidence="2">Uncharacterized protein</fullName>
    </submittedName>
</protein>
<evidence type="ECO:0000313" key="3">
    <source>
        <dbReference type="Proteomes" id="UP000298663"/>
    </source>
</evidence>
<accession>A0A4U5ML08</accession>
<gene>
    <name evidence="2" type="ORF">L596_022188</name>
</gene>
<sequence>MMTPNAIVSLLVTFSAIWKCSEAQLRNRPRGLGIITLPTGMTDERSSMLFPGLYIAGNKAGTRPQTVEDIHLPGQVAHFTGKSAFNPFTQAVGATYHEDLVDSWGAGYAINGINGYQLNVKQNFDEYQNLKYDRNDGSFQPFIQGFVVGAEWDSIGNDPVKAGQKIKEVGGSLNVPILGINELFDIDGHFMTKGNGGGILNSHLDFPLNLADPYERFPASITYLNFMADRLMHYGHVVPNVNLFLLEREKVMEKLQQNRANPTLIG</sequence>
<evidence type="ECO:0000313" key="2">
    <source>
        <dbReference type="EMBL" id="TKR70128.1"/>
    </source>
</evidence>
<comment type="caution">
    <text evidence="2">The sequence shown here is derived from an EMBL/GenBank/DDBJ whole genome shotgun (WGS) entry which is preliminary data.</text>
</comment>
<feature type="signal peptide" evidence="1">
    <location>
        <begin position="1"/>
        <end position="23"/>
    </location>
</feature>
<dbReference type="EMBL" id="AZBU02000007">
    <property type="protein sequence ID" value="TKR70128.1"/>
    <property type="molecule type" value="Genomic_DNA"/>
</dbReference>
<reference evidence="2 3" key="1">
    <citation type="journal article" date="2015" name="Genome Biol.">
        <title>Comparative genomics of Steinernema reveals deeply conserved gene regulatory networks.</title>
        <authorList>
            <person name="Dillman A.R."/>
            <person name="Macchietto M."/>
            <person name="Porter C.F."/>
            <person name="Rogers A."/>
            <person name="Williams B."/>
            <person name="Antoshechkin I."/>
            <person name="Lee M.M."/>
            <person name="Goodwin Z."/>
            <person name="Lu X."/>
            <person name="Lewis E.E."/>
            <person name="Goodrich-Blair H."/>
            <person name="Stock S.P."/>
            <person name="Adams B.J."/>
            <person name="Sternberg P.W."/>
            <person name="Mortazavi A."/>
        </authorList>
    </citation>
    <scope>NUCLEOTIDE SEQUENCE [LARGE SCALE GENOMIC DNA]</scope>
    <source>
        <strain evidence="2 3">ALL</strain>
    </source>
</reference>